<organism evidence="1 2">
    <name type="scientific">Pristionchus fissidentatus</name>
    <dbReference type="NCBI Taxonomy" id="1538716"/>
    <lineage>
        <taxon>Eukaryota</taxon>
        <taxon>Metazoa</taxon>
        <taxon>Ecdysozoa</taxon>
        <taxon>Nematoda</taxon>
        <taxon>Chromadorea</taxon>
        <taxon>Rhabditida</taxon>
        <taxon>Rhabditina</taxon>
        <taxon>Diplogasteromorpha</taxon>
        <taxon>Diplogasteroidea</taxon>
        <taxon>Neodiplogasteridae</taxon>
        <taxon>Pristionchus</taxon>
    </lineage>
</organism>
<sequence length="594" mass="67594">MLLYESGNVARLWMNGGLDTTLDSIDRRGTIRMLYSREDQELNLLERENSLVVCEWRHELREALHFKSMEMRNLQGQFALCFHKDHTCMLYLKNGALIEIRPDINIGFHTAFKECNPFGTAKKVHWATAIHKDREEYFDSQELAPIVGVSREGTIGVILFHGELGHSSHRRGPNYSSKSWKTGEKLTAVALLASNRGDIDCSEGRFEDKLRVLTVVGTDDGKLLCVNMIVHSHSMIGSEPVHEMIGANREEGREITSIALPHRSEFESGEEGERTEPSELFNYDDGMGAAVRLHGMRFAVAYEDGVIRVFGLVNEGDNSRFDAVFIHEFNCGGRMTIRYDPITPITFIDALINNSLIRYQCEFRLPFSLPQESKDANGFFSMVTHFNKITRKIPYEKEMDERDSISHQILPTNWTALHQFFFDRDNINLKGEWMTLVGSSSGSLSIFPSKDNQISASVHNLHSTRITAISATPLDFDESQREIDMEQFERGNRAFIMPNSNVDKYTDYPPESYLISTVSEDGMVAISVFTHQMLIVLSRSSVVVPSSRSIICLRDGFKHEIRVVVMGDGIETIKFEKKEIVQKLRQIKNELEAE</sequence>
<name>A0AAV5VVU3_9BILA</name>
<comment type="caution">
    <text evidence="1">The sequence shown here is derived from an EMBL/GenBank/DDBJ whole genome shotgun (WGS) entry which is preliminary data.</text>
</comment>
<dbReference type="EMBL" id="BTSY01000004">
    <property type="protein sequence ID" value="GMT23674.1"/>
    <property type="molecule type" value="Genomic_DNA"/>
</dbReference>
<keyword evidence="2" id="KW-1185">Reference proteome</keyword>
<dbReference type="Proteomes" id="UP001432322">
    <property type="component" value="Unassembled WGS sequence"/>
</dbReference>
<gene>
    <name evidence="1" type="ORF">PFISCL1PPCAC_14971</name>
</gene>
<evidence type="ECO:0000313" key="1">
    <source>
        <dbReference type="EMBL" id="GMT23674.1"/>
    </source>
</evidence>
<reference evidence="1" key="1">
    <citation type="submission" date="2023-10" db="EMBL/GenBank/DDBJ databases">
        <title>Genome assembly of Pristionchus species.</title>
        <authorList>
            <person name="Yoshida K."/>
            <person name="Sommer R.J."/>
        </authorList>
    </citation>
    <scope>NUCLEOTIDE SEQUENCE</scope>
    <source>
        <strain evidence="1">RS5133</strain>
    </source>
</reference>
<protein>
    <submittedName>
        <fullName evidence="1">Uncharacterized protein</fullName>
    </submittedName>
</protein>
<accession>A0AAV5VVU3</accession>
<evidence type="ECO:0000313" key="2">
    <source>
        <dbReference type="Proteomes" id="UP001432322"/>
    </source>
</evidence>
<dbReference type="AlphaFoldDB" id="A0AAV5VVU3"/>
<proteinExistence type="predicted"/>